<proteinExistence type="predicted"/>
<reference evidence="2" key="1">
    <citation type="submission" date="2019-12" db="EMBL/GenBank/DDBJ databases">
        <title>An insight into the sialome of adult female Ixodes ricinus ticks feeding for 6 days.</title>
        <authorList>
            <person name="Perner J."/>
            <person name="Ribeiro J.M.C."/>
        </authorList>
    </citation>
    <scope>NUCLEOTIDE SEQUENCE</scope>
    <source>
        <strain evidence="2">Semi-engorged</strain>
        <tissue evidence="2">Salivary glands</tissue>
    </source>
</reference>
<feature type="compositionally biased region" description="Basic and acidic residues" evidence="1">
    <location>
        <begin position="45"/>
        <end position="55"/>
    </location>
</feature>
<sequence length="100" mass="11397">MTLLRALLLQPTGTALTVELETLFDKVGGRCKENRNLSPPSMHTQETRSESVAHEPYSREVRVHDAAFPEQRPCADRLAPRRPQRAHLIVEELLEIVLCR</sequence>
<dbReference type="AlphaFoldDB" id="A0A6B0UC35"/>
<evidence type="ECO:0000313" key="2">
    <source>
        <dbReference type="EMBL" id="MXU88181.1"/>
    </source>
</evidence>
<dbReference type="EMBL" id="GIFC01006098">
    <property type="protein sequence ID" value="MXU88181.1"/>
    <property type="molecule type" value="Transcribed_RNA"/>
</dbReference>
<accession>A0A6B0UC35</accession>
<organism evidence="2">
    <name type="scientific">Ixodes ricinus</name>
    <name type="common">Common tick</name>
    <name type="synonym">Acarus ricinus</name>
    <dbReference type="NCBI Taxonomy" id="34613"/>
    <lineage>
        <taxon>Eukaryota</taxon>
        <taxon>Metazoa</taxon>
        <taxon>Ecdysozoa</taxon>
        <taxon>Arthropoda</taxon>
        <taxon>Chelicerata</taxon>
        <taxon>Arachnida</taxon>
        <taxon>Acari</taxon>
        <taxon>Parasitiformes</taxon>
        <taxon>Ixodida</taxon>
        <taxon>Ixodoidea</taxon>
        <taxon>Ixodidae</taxon>
        <taxon>Ixodinae</taxon>
        <taxon>Ixodes</taxon>
    </lineage>
</organism>
<name>A0A6B0UC35_IXORI</name>
<protein>
    <submittedName>
        <fullName evidence="2">Putative secreted protein</fullName>
    </submittedName>
</protein>
<feature type="region of interest" description="Disordered" evidence="1">
    <location>
        <begin position="34"/>
        <end position="55"/>
    </location>
</feature>
<evidence type="ECO:0000256" key="1">
    <source>
        <dbReference type="SAM" id="MobiDB-lite"/>
    </source>
</evidence>